<dbReference type="GeneID" id="25917426"/>
<feature type="coiled-coil region" evidence="1">
    <location>
        <begin position="19"/>
        <end position="53"/>
    </location>
</feature>
<feature type="non-terminal residue" evidence="2">
    <location>
        <position position="69"/>
    </location>
</feature>
<protein>
    <submittedName>
        <fullName evidence="2">Uncharacterized protein</fullName>
    </submittedName>
</protein>
<accession>A0A0L0F2Z3</accession>
<dbReference type="RefSeq" id="XP_014144450.1">
    <property type="nucleotide sequence ID" value="XM_014288975.1"/>
</dbReference>
<dbReference type="EMBL" id="KQ250856">
    <property type="protein sequence ID" value="KNC70548.1"/>
    <property type="molecule type" value="Genomic_DNA"/>
</dbReference>
<sequence>MQKQLELEDDECTDNQAAVDELKANETQIKAQIDALQAENEALKGVLGTLLERQEAIKEDLKRKQEDAQ</sequence>
<gene>
    <name evidence="2" type="ORF">SARC_16922</name>
</gene>
<proteinExistence type="predicted"/>
<reference evidence="2 3" key="1">
    <citation type="submission" date="2011-02" db="EMBL/GenBank/DDBJ databases">
        <title>The Genome Sequence of Sphaeroforma arctica JP610.</title>
        <authorList>
            <consortium name="The Broad Institute Genome Sequencing Platform"/>
            <person name="Russ C."/>
            <person name="Cuomo C."/>
            <person name="Young S.K."/>
            <person name="Zeng Q."/>
            <person name="Gargeya S."/>
            <person name="Alvarado L."/>
            <person name="Berlin A."/>
            <person name="Chapman S.B."/>
            <person name="Chen Z."/>
            <person name="Freedman E."/>
            <person name="Gellesch M."/>
            <person name="Goldberg J."/>
            <person name="Griggs A."/>
            <person name="Gujja S."/>
            <person name="Heilman E."/>
            <person name="Heiman D."/>
            <person name="Howarth C."/>
            <person name="Mehta T."/>
            <person name="Neiman D."/>
            <person name="Pearson M."/>
            <person name="Roberts A."/>
            <person name="Saif S."/>
            <person name="Shea T."/>
            <person name="Shenoy N."/>
            <person name="Sisk P."/>
            <person name="Stolte C."/>
            <person name="Sykes S."/>
            <person name="White J."/>
            <person name="Yandava C."/>
            <person name="Burger G."/>
            <person name="Gray M.W."/>
            <person name="Holland P.W.H."/>
            <person name="King N."/>
            <person name="Lang F.B.F."/>
            <person name="Roger A.J."/>
            <person name="Ruiz-Trillo I."/>
            <person name="Haas B."/>
            <person name="Nusbaum C."/>
            <person name="Birren B."/>
        </authorList>
    </citation>
    <scope>NUCLEOTIDE SEQUENCE [LARGE SCALE GENOMIC DNA]</scope>
    <source>
        <strain evidence="2 3">JP610</strain>
    </source>
</reference>
<evidence type="ECO:0000313" key="2">
    <source>
        <dbReference type="EMBL" id="KNC70548.1"/>
    </source>
</evidence>
<evidence type="ECO:0000256" key="1">
    <source>
        <dbReference type="SAM" id="Coils"/>
    </source>
</evidence>
<name>A0A0L0F2Z3_9EUKA</name>
<organism evidence="2 3">
    <name type="scientific">Sphaeroforma arctica JP610</name>
    <dbReference type="NCBI Taxonomy" id="667725"/>
    <lineage>
        <taxon>Eukaryota</taxon>
        <taxon>Ichthyosporea</taxon>
        <taxon>Ichthyophonida</taxon>
        <taxon>Sphaeroforma</taxon>
    </lineage>
</organism>
<keyword evidence="1" id="KW-0175">Coiled coil</keyword>
<dbReference type="AlphaFoldDB" id="A0A0L0F2Z3"/>
<dbReference type="Proteomes" id="UP000054560">
    <property type="component" value="Unassembled WGS sequence"/>
</dbReference>
<keyword evidence="3" id="KW-1185">Reference proteome</keyword>
<evidence type="ECO:0000313" key="3">
    <source>
        <dbReference type="Proteomes" id="UP000054560"/>
    </source>
</evidence>